<dbReference type="OrthoDB" id="3405518at2"/>
<keyword evidence="5" id="KW-1185">Reference proteome</keyword>
<feature type="region of interest" description="Disordered" evidence="1">
    <location>
        <begin position="208"/>
        <end position="250"/>
    </location>
</feature>
<feature type="compositionally biased region" description="Low complexity" evidence="1">
    <location>
        <begin position="213"/>
        <end position="240"/>
    </location>
</feature>
<gene>
    <name evidence="4" type="ORF">GA0074692_6123</name>
</gene>
<dbReference type="STRING" id="145854.GA0074692_6123"/>
<reference evidence="5" key="1">
    <citation type="submission" date="2016-06" db="EMBL/GenBank/DDBJ databases">
        <authorList>
            <person name="Varghese N."/>
            <person name="Submissions Spin"/>
        </authorList>
    </citation>
    <scope>NUCLEOTIDE SEQUENCE [LARGE SCALE GENOMIC DNA]</scope>
    <source>
        <strain evidence="5">DSM 43817</strain>
    </source>
</reference>
<feature type="transmembrane region" description="Helical" evidence="2">
    <location>
        <begin position="257"/>
        <end position="277"/>
    </location>
</feature>
<dbReference type="EMBL" id="FMHW01000002">
    <property type="protein sequence ID" value="SCL41063.1"/>
    <property type="molecule type" value="Genomic_DNA"/>
</dbReference>
<protein>
    <submittedName>
        <fullName evidence="4">LPXTG-motif cell wall anchor domain-containing protein</fullName>
    </submittedName>
</protein>
<evidence type="ECO:0000313" key="5">
    <source>
        <dbReference type="Proteomes" id="UP000198959"/>
    </source>
</evidence>
<keyword evidence="2" id="KW-0472">Membrane</keyword>
<feature type="compositionally biased region" description="Gly residues" evidence="1">
    <location>
        <begin position="241"/>
        <end position="250"/>
    </location>
</feature>
<feature type="chain" id="PRO_5008746707" evidence="3">
    <location>
        <begin position="28"/>
        <end position="286"/>
    </location>
</feature>
<keyword evidence="2" id="KW-0812">Transmembrane</keyword>
<dbReference type="RefSeq" id="WP_141725443.1">
    <property type="nucleotide sequence ID" value="NZ_FMHW01000002.1"/>
</dbReference>
<dbReference type="NCBIfam" id="TIGR01167">
    <property type="entry name" value="LPXTG_anchor"/>
    <property type="match status" value="1"/>
</dbReference>
<dbReference type="Proteomes" id="UP000198959">
    <property type="component" value="Unassembled WGS sequence"/>
</dbReference>
<name>A0A1C6THM5_9ACTN</name>
<evidence type="ECO:0000256" key="1">
    <source>
        <dbReference type="SAM" id="MobiDB-lite"/>
    </source>
</evidence>
<keyword evidence="3" id="KW-0732">Signal</keyword>
<feature type="signal peptide" evidence="3">
    <location>
        <begin position="1"/>
        <end position="27"/>
    </location>
</feature>
<evidence type="ECO:0000313" key="4">
    <source>
        <dbReference type="EMBL" id="SCL41063.1"/>
    </source>
</evidence>
<proteinExistence type="predicted"/>
<sequence>MTIRWYAGSAVAATVLAAGLAATPVAAAPAPNESDAAKLAAGSEKDPQTGKNRKYLVGQGEDVPAVLGVTNLGDAPVDGLVVQVRVLNDLDITTKYENCWYAVDSNQETAWCEFDAELAPGASLAVTGAGVSTKPDAVAENITTIVHQWFSKEYADARGGIQALADQWAGQGTKAVQGTVDPLPLTTPSGELGGIGGPIGFVGVGLVPPPTGEPTATPTPSATPSAMPTGEPTAAPSASPGTGGEGGGLPVTGAGTATVAVVGGVLLVLGSVGYLVARRRRTRFVA</sequence>
<accession>A0A1C6THM5</accession>
<dbReference type="AlphaFoldDB" id="A0A1C6THM5"/>
<organism evidence="4 5">
    <name type="scientific">Micromonospora pallida</name>
    <dbReference type="NCBI Taxonomy" id="145854"/>
    <lineage>
        <taxon>Bacteria</taxon>
        <taxon>Bacillati</taxon>
        <taxon>Actinomycetota</taxon>
        <taxon>Actinomycetes</taxon>
        <taxon>Micromonosporales</taxon>
        <taxon>Micromonosporaceae</taxon>
        <taxon>Micromonospora</taxon>
    </lineage>
</organism>
<evidence type="ECO:0000256" key="2">
    <source>
        <dbReference type="SAM" id="Phobius"/>
    </source>
</evidence>
<keyword evidence="2" id="KW-1133">Transmembrane helix</keyword>
<evidence type="ECO:0000256" key="3">
    <source>
        <dbReference type="SAM" id="SignalP"/>
    </source>
</evidence>